<dbReference type="InterPro" id="IPR014905">
    <property type="entry name" value="HIRAN"/>
</dbReference>
<sequence>MPRPPMSIAVVGADYPNKRGPGRRFEIAMCAPGESVDLRREPKNPADSRAIGVYSARDVQIGYVPAEQAQWIGGQLAVIRAIFQRADTFGAVIRVTFDGSEPALPVEKPVQRGAPPPPDPDGYGDDDWPPREPKDDFSSI</sequence>
<protein>
    <recommendedName>
        <fullName evidence="4">HIRAN domain-containing protein</fullName>
    </recommendedName>
</protein>
<feature type="region of interest" description="Disordered" evidence="3">
    <location>
        <begin position="102"/>
        <end position="140"/>
    </location>
</feature>
<evidence type="ECO:0000256" key="2">
    <source>
        <dbReference type="ARBA" id="ARBA00022801"/>
    </source>
</evidence>
<keyword evidence="1" id="KW-0479">Metal-binding</keyword>
<keyword evidence="2" id="KW-0378">Hydrolase</keyword>
<keyword evidence="6" id="KW-1185">Reference proteome</keyword>
<comment type="caution">
    <text evidence="5">The sequence shown here is derived from an EMBL/GenBank/DDBJ whole genome shotgun (WGS) entry which is preliminary data.</text>
</comment>
<evidence type="ECO:0000313" key="5">
    <source>
        <dbReference type="EMBL" id="KKW93973.1"/>
    </source>
</evidence>
<name>A0A0M3AVN0_9SPHN</name>
<dbReference type="PATRIC" id="fig|56193.3.peg.1011"/>
<dbReference type="EMBL" id="LBIC01000001">
    <property type="protein sequence ID" value="KKW93973.1"/>
    <property type="molecule type" value="Genomic_DNA"/>
</dbReference>
<dbReference type="GO" id="GO:0016818">
    <property type="term" value="F:hydrolase activity, acting on acid anhydrides, in phosphorus-containing anhydrides"/>
    <property type="evidence" value="ECO:0007669"/>
    <property type="project" value="InterPro"/>
</dbReference>
<evidence type="ECO:0000259" key="4">
    <source>
        <dbReference type="Pfam" id="PF08797"/>
    </source>
</evidence>
<gene>
    <name evidence="5" type="ORF">YP76_04905</name>
</gene>
<dbReference type="Proteomes" id="UP000033874">
    <property type="component" value="Unassembled WGS sequence"/>
</dbReference>
<reference evidence="5 6" key="1">
    <citation type="submission" date="2015-04" db="EMBL/GenBank/DDBJ databases">
        <title>Genome sequence of aromatic hydrocarbons-degrading Sphingobium chungbukense DJ77.</title>
        <authorList>
            <person name="Kim Y.-C."/>
            <person name="Chae J.-C."/>
        </authorList>
    </citation>
    <scope>NUCLEOTIDE SEQUENCE [LARGE SCALE GENOMIC DNA]</scope>
    <source>
        <strain evidence="5 6">DJ77</strain>
    </source>
</reference>
<dbReference type="Pfam" id="PF08797">
    <property type="entry name" value="HIRAN"/>
    <property type="match status" value="1"/>
</dbReference>
<dbReference type="GO" id="GO:0003676">
    <property type="term" value="F:nucleic acid binding"/>
    <property type="evidence" value="ECO:0007669"/>
    <property type="project" value="InterPro"/>
</dbReference>
<feature type="domain" description="HIRAN" evidence="4">
    <location>
        <begin position="28"/>
        <end position="73"/>
    </location>
</feature>
<evidence type="ECO:0000313" key="6">
    <source>
        <dbReference type="Proteomes" id="UP000033874"/>
    </source>
</evidence>
<feature type="compositionally biased region" description="Basic and acidic residues" evidence="3">
    <location>
        <begin position="128"/>
        <end position="140"/>
    </location>
</feature>
<dbReference type="AlphaFoldDB" id="A0A0M3AVN0"/>
<dbReference type="Gene3D" id="3.30.70.2330">
    <property type="match status" value="1"/>
</dbReference>
<accession>A0A0M3AVN0</accession>
<evidence type="ECO:0000256" key="1">
    <source>
        <dbReference type="ARBA" id="ARBA00022723"/>
    </source>
</evidence>
<dbReference type="GO" id="GO:0008270">
    <property type="term" value="F:zinc ion binding"/>
    <property type="evidence" value="ECO:0007669"/>
    <property type="project" value="InterPro"/>
</dbReference>
<proteinExistence type="predicted"/>
<organism evidence="5 6">
    <name type="scientific">Sphingobium chungbukense</name>
    <dbReference type="NCBI Taxonomy" id="56193"/>
    <lineage>
        <taxon>Bacteria</taxon>
        <taxon>Pseudomonadati</taxon>
        <taxon>Pseudomonadota</taxon>
        <taxon>Alphaproteobacteria</taxon>
        <taxon>Sphingomonadales</taxon>
        <taxon>Sphingomonadaceae</taxon>
        <taxon>Sphingobium</taxon>
    </lineage>
</organism>
<evidence type="ECO:0000256" key="3">
    <source>
        <dbReference type="SAM" id="MobiDB-lite"/>
    </source>
</evidence>